<feature type="compositionally biased region" description="Low complexity" evidence="11">
    <location>
        <begin position="1"/>
        <end position="15"/>
    </location>
</feature>
<protein>
    <recommendedName>
        <fullName evidence="7">L-glutamate gamma-semialdehyde dehydrogenase</fullName>
        <ecNumber evidence="3">1.2.1.88</ecNumber>
    </recommendedName>
    <alternativeName>
        <fullName evidence="7">L-glutamate gamma-semialdehyde dehydrogenase</fullName>
    </alternativeName>
</protein>
<dbReference type="Gene3D" id="3.40.309.10">
    <property type="entry name" value="Aldehyde Dehydrogenase, Chain A, domain 2"/>
    <property type="match status" value="1"/>
</dbReference>
<dbReference type="FunFam" id="3.40.605.10:FF:000006">
    <property type="entry name" value="1-pyrroline-5-carboxylate dehydrogenase"/>
    <property type="match status" value="1"/>
</dbReference>
<keyword evidence="14" id="KW-1185">Reference proteome</keyword>
<keyword evidence="4 10" id="KW-0560">Oxidoreductase</keyword>
<feature type="domain" description="Aldehyde dehydrogenase" evidence="12">
    <location>
        <begin position="57"/>
        <end position="525"/>
    </location>
</feature>
<comment type="caution">
    <text evidence="13">The sequence shown here is derived from an EMBL/GenBank/DDBJ whole genome shotgun (WGS) entry which is preliminary data.</text>
</comment>
<dbReference type="FunFam" id="3.40.309.10:FF:000005">
    <property type="entry name" value="1-pyrroline-5-carboxylate dehydrogenase 1"/>
    <property type="match status" value="1"/>
</dbReference>
<feature type="active site" evidence="9">
    <location>
        <position position="293"/>
    </location>
</feature>
<dbReference type="NCBIfam" id="TIGR01236">
    <property type="entry name" value="D1pyr5carbox1"/>
    <property type="match status" value="1"/>
</dbReference>
<dbReference type="GO" id="GO:0009898">
    <property type="term" value="C:cytoplasmic side of plasma membrane"/>
    <property type="evidence" value="ECO:0007669"/>
    <property type="project" value="TreeGrafter"/>
</dbReference>
<dbReference type="InterPro" id="IPR029510">
    <property type="entry name" value="Ald_DH_CS_GLU"/>
</dbReference>
<dbReference type="PROSITE" id="PS00687">
    <property type="entry name" value="ALDEHYDE_DEHYDR_GLU"/>
    <property type="match status" value="1"/>
</dbReference>
<dbReference type="GO" id="GO:0010133">
    <property type="term" value="P:L-proline catabolic process to L-glutamate"/>
    <property type="evidence" value="ECO:0007669"/>
    <property type="project" value="UniProtKB-UniPathway"/>
</dbReference>
<keyword evidence="6" id="KW-0642">Proline metabolism</keyword>
<dbReference type="EMBL" id="VSRQ01000001">
    <property type="protein sequence ID" value="TYK53446.1"/>
    <property type="molecule type" value="Genomic_DNA"/>
</dbReference>
<dbReference type="InterPro" id="IPR016161">
    <property type="entry name" value="Ald_DH/histidinol_DH"/>
</dbReference>
<dbReference type="GO" id="GO:0004657">
    <property type="term" value="F:proline dehydrogenase activity"/>
    <property type="evidence" value="ECO:0007669"/>
    <property type="project" value="UniProtKB-ARBA"/>
</dbReference>
<dbReference type="PANTHER" id="PTHR42862">
    <property type="entry name" value="DELTA-1-PYRROLINE-5-CARBOXYLATE DEHYDROGENASE 1, ISOFORM A-RELATED"/>
    <property type="match status" value="1"/>
</dbReference>
<organism evidence="13 14">
    <name type="scientific">Actinomadura decatromicini</name>
    <dbReference type="NCBI Taxonomy" id="2604572"/>
    <lineage>
        <taxon>Bacteria</taxon>
        <taxon>Bacillati</taxon>
        <taxon>Actinomycetota</taxon>
        <taxon>Actinomycetes</taxon>
        <taxon>Streptosporangiales</taxon>
        <taxon>Thermomonosporaceae</taxon>
        <taxon>Actinomadura</taxon>
    </lineage>
</organism>
<evidence type="ECO:0000256" key="6">
    <source>
        <dbReference type="ARBA" id="ARBA00023062"/>
    </source>
</evidence>
<sequence>MDAVTTVPEPVNEPVRGYAPGSGERAALEARIKELAGAQTELTMTIGGERRMGAGTPVDVVEPHNRRHVLGRMGNASEADVVEAIAAAREAAPGWRAMSFDDRAAIFLRAADLLAGPWRPTLNAATILGQSKSVQQAEIDAACELIDFWRFNVRYAQRIHEIQPLSSPGMWNRLEYRPLEGFVLAITPFNFSAIAGNLPTSPAIMGNVVVWKPSPTQQLAAHFTMRVLEAAGLPPGVINLVTGDGRAVSNVALRHPDLAGLHFTGSAATFQNLWRTIGENISAYKGYPRVVGETGGKDFVVAHPSADPAVVKTALVRGAFEYQGQKCSAASRAYVPRSVWDGMRDGFLAETESLTMGNVAEDLSLFMGAVIDDRAFAKHERAIERARATASIQILVGGTLDDSDGYFVRPTVLEASDPTDEVFTDEYFGPILAVHVYDDGDYETVLHQMEGVSEYGLTGSIIAEDRHVIDAATETLRFAAGNFYINDKPTGSIVGQQPFGGARASGTNDKAGSVFNLTRWTSVRSIKETFVPPTDYRYPHMG</sequence>
<evidence type="ECO:0000256" key="3">
    <source>
        <dbReference type="ARBA" id="ARBA00012884"/>
    </source>
</evidence>
<evidence type="ECO:0000256" key="2">
    <source>
        <dbReference type="ARBA" id="ARBA00009986"/>
    </source>
</evidence>
<dbReference type="InterPro" id="IPR005931">
    <property type="entry name" value="P5CDH/ALDH4A1"/>
</dbReference>
<dbReference type="PANTHER" id="PTHR42862:SF1">
    <property type="entry name" value="DELTA-1-PYRROLINE-5-CARBOXYLATE DEHYDROGENASE 2, ISOFORM A-RELATED"/>
    <property type="match status" value="1"/>
</dbReference>
<keyword evidence="5" id="KW-0520">NAD</keyword>
<dbReference type="UniPathway" id="UPA00261">
    <property type="reaction ID" value="UER00374"/>
</dbReference>
<dbReference type="InterPro" id="IPR015590">
    <property type="entry name" value="Aldehyde_DH_dom"/>
</dbReference>
<dbReference type="Gene3D" id="3.40.605.10">
    <property type="entry name" value="Aldehyde Dehydrogenase, Chain A, domain 1"/>
    <property type="match status" value="1"/>
</dbReference>
<evidence type="ECO:0000256" key="8">
    <source>
        <dbReference type="ARBA" id="ARBA00048142"/>
    </source>
</evidence>
<evidence type="ECO:0000256" key="1">
    <source>
        <dbReference type="ARBA" id="ARBA00004786"/>
    </source>
</evidence>
<dbReference type="PROSITE" id="PS00070">
    <property type="entry name" value="ALDEHYDE_DEHYDR_CYS"/>
    <property type="match status" value="1"/>
</dbReference>
<comment type="catalytic activity">
    <reaction evidence="8">
        <text>L-glutamate 5-semialdehyde + NAD(+) + H2O = L-glutamate + NADH + 2 H(+)</text>
        <dbReference type="Rhea" id="RHEA:30235"/>
        <dbReference type="ChEBI" id="CHEBI:15377"/>
        <dbReference type="ChEBI" id="CHEBI:15378"/>
        <dbReference type="ChEBI" id="CHEBI:29985"/>
        <dbReference type="ChEBI" id="CHEBI:57540"/>
        <dbReference type="ChEBI" id="CHEBI:57945"/>
        <dbReference type="ChEBI" id="CHEBI:58066"/>
        <dbReference type="EC" id="1.2.1.88"/>
    </reaction>
</comment>
<dbReference type="GO" id="GO:0003842">
    <property type="term" value="F:L-glutamate gamma-semialdehyde dehydrogenase activity"/>
    <property type="evidence" value="ECO:0007669"/>
    <property type="project" value="UniProtKB-EC"/>
</dbReference>
<comment type="pathway">
    <text evidence="1">Amino-acid degradation; L-proline degradation into L-glutamate; L-glutamate from L-proline: step 2/2.</text>
</comment>
<dbReference type="SUPFAM" id="SSF53720">
    <property type="entry name" value="ALDH-like"/>
    <property type="match status" value="1"/>
</dbReference>
<dbReference type="RefSeq" id="WP_148758026.1">
    <property type="nucleotide sequence ID" value="NZ_VSRQ01000001.1"/>
</dbReference>
<evidence type="ECO:0000256" key="5">
    <source>
        <dbReference type="ARBA" id="ARBA00023027"/>
    </source>
</evidence>
<dbReference type="InterPro" id="IPR016160">
    <property type="entry name" value="Ald_DH_CS_CYS"/>
</dbReference>
<dbReference type="Pfam" id="PF00171">
    <property type="entry name" value="Aldedh"/>
    <property type="match status" value="1"/>
</dbReference>
<dbReference type="InterPro" id="IPR016162">
    <property type="entry name" value="Ald_DH_N"/>
</dbReference>
<reference evidence="13 14" key="1">
    <citation type="submission" date="2019-08" db="EMBL/GenBank/DDBJ databases">
        <title>Actinomadura sp. nov. CYP1-5 isolated from mountain soil.</title>
        <authorList>
            <person name="Songsumanus A."/>
            <person name="Kuncharoen N."/>
            <person name="Kudo T."/>
            <person name="Yuki M."/>
            <person name="Igarashi Y."/>
            <person name="Tanasupawat S."/>
        </authorList>
    </citation>
    <scope>NUCLEOTIDE SEQUENCE [LARGE SCALE GENOMIC DNA]</scope>
    <source>
        <strain evidence="13 14">CYP1-5</strain>
    </source>
</reference>
<evidence type="ECO:0000313" key="13">
    <source>
        <dbReference type="EMBL" id="TYK53446.1"/>
    </source>
</evidence>
<proteinExistence type="inferred from homology"/>
<dbReference type="InterPro" id="IPR016163">
    <property type="entry name" value="Ald_DH_C"/>
</dbReference>
<evidence type="ECO:0000256" key="7">
    <source>
        <dbReference type="ARBA" id="ARBA00032259"/>
    </source>
</evidence>
<evidence type="ECO:0000256" key="11">
    <source>
        <dbReference type="SAM" id="MobiDB-lite"/>
    </source>
</evidence>
<feature type="region of interest" description="Disordered" evidence="11">
    <location>
        <begin position="1"/>
        <end position="22"/>
    </location>
</feature>
<evidence type="ECO:0000256" key="9">
    <source>
        <dbReference type="PROSITE-ProRule" id="PRU10007"/>
    </source>
</evidence>
<gene>
    <name evidence="13" type="primary">pruA</name>
    <name evidence="13" type="ORF">FXF68_07060</name>
</gene>
<dbReference type="Proteomes" id="UP000323505">
    <property type="component" value="Unassembled WGS sequence"/>
</dbReference>
<accession>A0A5D3FZR0</accession>
<evidence type="ECO:0000256" key="10">
    <source>
        <dbReference type="RuleBase" id="RU003345"/>
    </source>
</evidence>
<evidence type="ECO:0000256" key="4">
    <source>
        <dbReference type="ARBA" id="ARBA00023002"/>
    </source>
</evidence>
<name>A0A5D3FZR0_9ACTN</name>
<dbReference type="EC" id="1.2.1.88" evidence="3"/>
<dbReference type="AlphaFoldDB" id="A0A5D3FZR0"/>
<comment type="similarity">
    <text evidence="2 10">Belongs to the aldehyde dehydrogenase family.</text>
</comment>
<evidence type="ECO:0000259" key="12">
    <source>
        <dbReference type="Pfam" id="PF00171"/>
    </source>
</evidence>
<dbReference type="InterPro" id="IPR050485">
    <property type="entry name" value="Proline_metab_enzyme"/>
</dbReference>
<evidence type="ECO:0000313" key="14">
    <source>
        <dbReference type="Proteomes" id="UP000323505"/>
    </source>
</evidence>